<accession>A0A1J4KC22</accession>
<dbReference type="RefSeq" id="XP_068361608.1">
    <property type="nucleotide sequence ID" value="XM_068502886.1"/>
</dbReference>
<organism evidence="1 2">
    <name type="scientific">Tritrichomonas foetus</name>
    <dbReference type="NCBI Taxonomy" id="1144522"/>
    <lineage>
        <taxon>Eukaryota</taxon>
        <taxon>Metamonada</taxon>
        <taxon>Parabasalia</taxon>
        <taxon>Tritrichomonadida</taxon>
        <taxon>Tritrichomonadidae</taxon>
        <taxon>Tritrichomonas</taxon>
    </lineage>
</organism>
<dbReference type="VEuPathDB" id="TrichDB:TRFO_22975"/>
<dbReference type="EMBL" id="MLAK01000666">
    <property type="protein sequence ID" value="OHT08472.1"/>
    <property type="molecule type" value="Genomic_DNA"/>
</dbReference>
<reference evidence="1" key="1">
    <citation type="submission" date="2016-10" db="EMBL/GenBank/DDBJ databases">
        <authorList>
            <person name="Benchimol M."/>
            <person name="Almeida L.G."/>
            <person name="Vasconcelos A.T."/>
            <person name="Perreira-Neves A."/>
            <person name="Rosa I.A."/>
            <person name="Tasca T."/>
            <person name="Bogo M.R."/>
            <person name="de Souza W."/>
        </authorList>
    </citation>
    <scope>NUCLEOTIDE SEQUENCE [LARGE SCALE GENOMIC DNA]</scope>
    <source>
        <strain evidence="1">K</strain>
    </source>
</reference>
<dbReference type="AlphaFoldDB" id="A0A1J4KC22"/>
<evidence type="ECO:0000313" key="1">
    <source>
        <dbReference type="EMBL" id="OHT08472.1"/>
    </source>
</evidence>
<name>A0A1J4KC22_9EUKA</name>
<keyword evidence="2" id="KW-1185">Reference proteome</keyword>
<dbReference type="GeneID" id="94837590"/>
<dbReference type="Proteomes" id="UP000179807">
    <property type="component" value="Unassembled WGS sequence"/>
</dbReference>
<gene>
    <name evidence="1" type="ORF">TRFO_22975</name>
</gene>
<proteinExistence type="predicted"/>
<evidence type="ECO:0000313" key="2">
    <source>
        <dbReference type="Proteomes" id="UP000179807"/>
    </source>
</evidence>
<comment type="caution">
    <text evidence="1">The sequence shown here is derived from an EMBL/GenBank/DDBJ whole genome shotgun (WGS) entry which is preliminary data.</text>
</comment>
<protein>
    <submittedName>
        <fullName evidence="1">Uncharacterized protein</fullName>
    </submittedName>
</protein>
<sequence>MKWQSKSSIIKYLAMLPVYLLMSHPYYSPSLLTSILTSQPIPVQAFSSHSNLFSFFPKSLTTTSSISTFRLSPEMLVNLLHNNQNSTSRQVQYKILNKAMQLNVIDRSGKENEFRVEMPFPMSPQKRHQIDSWNIRGEWNDYGNEVFITWNIVNENCNRKKIPINDFDLLFDFGMLKQTIRVFISKIEAMTPFLNKRKNIFNKEHTIRIKMIRFPSDSQFIAKFEGKIKSNFMDFILLKGNLFPLSKLEKYCEITTVSKMNQICMQYNVSITHFHVIEEENTNDYNKIVVLTLRISEPFVSSISNDSSESPEELRSMAIFWVRNPLYITARLD</sequence>